<dbReference type="SMART" id="SM00028">
    <property type="entry name" value="TPR"/>
    <property type="match status" value="4"/>
</dbReference>
<dbReference type="EMBL" id="LR586016">
    <property type="protein sequence ID" value="VIP03153.1"/>
    <property type="molecule type" value="Genomic_DNA"/>
</dbReference>
<sequence>MSGTIIRCSMGAWLLAMTVGLSSVARAADSDESDRKRLLELNLAIDDNVMNAEVQTLLKDKPKLPKLFQLAKQMDRAKESPFSFHANVVLAFTADAVKDFEAAEYFYRKALTQSKLLKSTPKQALVYRALIDTLFDAKKYEATADLCQEFMDLPNELLARLKPAVLERQVRALTLSGSGEEALKLLDSLAEGETDGWFFLQLRSWVLRETGALREAADTYRLILQRIDRSELEEDRKQSAAEPIRYGLSAVYVDLNQIDKAAEQLQILLKQKPNDPTFNNDLGYIWADHDMNLDESERLVRKAIEEDRKQREQLKARAPGMELTENAAYLDSLGWVLFKKKNYAEAKKVLMRAVALPEGQNVEIMDHLAEVLLAMGDKAAAVETLEKSLKTDITTKRDQKKAEIIREKLKKLKSE</sequence>
<evidence type="ECO:0000256" key="1">
    <source>
        <dbReference type="SAM" id="SignalP"/>
    </source>
</evidence>
<evidence type="ECO:0000313" key="3">
    <source>
        <dbReference type="Proteomes" id="UP000464378"/>
    </source>
</evidence>
<dbReference type="RefSeq" id="WP_162658247.1">
    <property type="nucleotide sequence ID" value="NZ_LR593887.1"/>
</dbReference>
<keyword evidence="1" id="KW-0732">Signal</keyword>
<proteinExistence type="predicted"/>
<evidence type="ECO:0000313" key="2">
    <source>
        <dbReference type="EMBL" id="VIP03153.1"/>
    </source>
</evidence>
<dbReference type="Pfam" id="PF13432">
    <property type="entry name" value="TPR_16"/>
    <property type="match status" value="1"/>
</dbReference>
<dbReference type="Pfam" id="PF13181">
    <property type="entry name" value="TPR_8"/>
    <property type="match status" value="2"/>
</dbReference>
<dbReference type="Gene3D" id="1.25.40.10">
    <property type="entry name" value="Tetratricopeptide repeat domain"/>
    <property type="match status" value="2"/>
</dbReference>
<dbReference type="AlphaFoldDB" id="A0A6C2YPU8"/>
<dbReference type="Proteomes" id="UP000464378">
    <property type="component" value="Chromosome"/>
</dbReference>
<gene>
    <name evidence="2" type="ORF">GMBLW1_08070</name>
</gene>
<dbReference type="SUPFAM" id="SSF48452">
    <property type="entry name" value="TPR-like"/>
    <property type="match status" value="2"/>
</dbReference>
<reference evidence="2" key="1">
    <citation type="submission" date="2019-04" db="EMBL/GenBank/DDBJ databases">
        <authorList>
            <consortium name="Science for Life Laboratories"/>
        </authorList>
    </citation>
    <scope>NUCLEOTIDE SEQUENCE</scope>
    <source>
        <strain evidence="2">MBLW1</strain>
    </source>
</reference>
<keyword evidence="3" id="KW-1185">Reference proteome</keyword>
<dbReference type="EMBL" id="LR593887">
    <property type="protein sequence ID" value="VTS03546.1"/>
    <property type="molecule type" value="Genomic_DNA"/>
</dbReference>
<dbReference type="InterPro" id="IPR011990">
    <property type="entry name" value="TPR-like_helical_dom_sf"/>
</dbReference>
<organism evidence="2">
    <name type="scientific">Tuwongella immobilis</name>
    <dbReference type="NCBI Taxonomy" id="692036"/>
    <lineage>
        <taxon>Bacteria</taxon>
        <taxon>Pseudomonadati</taxon>
        <taxon>Planctomycetota</taxon>
        <taxon>Planctomycetia</taxon>
        <taxon>Gemmatales</taxon>
        <taxon>Gemmataceae</taxon>
        <taxon>Tuwongella</taxon>
    </lineage>
</organism>
<protein>
    <submittedName>
        <fullName evidence="2">Uncharacterized protein</fullName>
    </submittedName>
</protein>
<accession>A0A6C2YPU8</accession>
<dbReference type="InterPro" id="IPR019734">
    <property type="entry name" value="TPR_rpt"/>
</dbReference>
<name>A0A6C2YPU8_9BACT</name>
<dbReference type="KEGG" id="tim:GMBLW1_08070"/>
<feature type="chain" id="PRO_5036383897" evidence="1">
    <location>
        <begin position="28"/>
        <end position="415"/>
    </location>
</feature>
<dbReference type="InParanoid" id="A0A6C2YPU8"/>
<feature type="signal peptide" evidence="1">
    <location>
        <begin position="1"/>
        <end position="27"/>
    </location>
</feature>